<accession>A0A1B6MVF1</accession>
<proteinExistence type="predicted"/>
<reference evidence="2" key="1">
    <citation type="submission" date="2015-11" db="EMBL/GenBank/DDBJ databases">
        <title>De novo transcriptome assembly of four potential Pierce s Disease insect vectors from Arizona vineyards.</title>
        <authorList>
            <person name="Tassone E.E."/>
        </authorList>
    </citation>
    <scope>NUCLEOTIDE SEQUENCE</scope>
</reference>
<dbReference type="AlphaFoldDB" id="A0A1B6MVF1"/>
<name>A0A1B6MVF1_9HEMI</name>
<sequence>MGKKKNSGKKAPPIQKQETSNEQSNGEKRFVNLLHSYTIYKQKLRRLTKEDFENMLCKACPGTKAAFKLCTELMNAKQVSTEVPLSFEENVGFLSVPRLMPLLALLAERAEYNIKPSLSCNLRYIKTPQRFQDKFACLLVYGFWFLGRVITDSLSVKDQVNRGNMFNFVKGDLGFWWAGVKLLDWNNYAQTEEDPVDCLSFMKLDPPKYRYYSDRAIINMHKHPLYFLSDFDWHNCMMVIQVVTHTKVLEDMNSTVTDNESFSLQESSLGSPLCDDNDNDWDVASSITSELSLNSLASRESID</sequence>
<dbReference type="EMBL" id="GEBQ01000071">
    <property type="protein sequence ID" value="JAT39906.1"/>
    <property type="molecule type" value="Transcribed_RNA"/>
</dbReference>
<protein>
    <submittedName>
        <fullName evidence="2">Uncharacterized protein</fullName>
    </submittedName>
</protein>
<organism evidence="2">
    <name type="scientific">Graphocephala atropunctata</name>
    <dbReference type="NCBI Taxonomy" id="36148"/>
    <lineage>
        <taxon>Eukaryota</taxon>
        <taxon>Metazoa</taxon>
        <taxon>Ecdysozoa</taxon>
        <taxon>Arthropoda</taxon>
        <taxon>Hexapoda</taxon>
        <taxon>Insecta</taxon>
        <taxon>Pterygota</taxon>
        <taxon>Neoptera</taxon>
        <taxon>Paraneoptera</taxon>
        <taxon>Hemiptera</taxon>
        <taxon>Auchenorrhyncha</taxon>
        <taxon>Membracoidea</taxon>
        <taxon>Cicadellidae</taxon>
        <taxon>Cicadellinae</taxon>
        <taxon>Cicadellini</taxon>
        <taxon>Graphocephala</taxon>
    </lineage>
</organism>
<evidence type="ECO:0000256" key="1">
    <source>
        <dbReference type="SAM" id="MobiDB-lite"/>
    </source>
</evidence>
<evidence type="ECO:0000313" key="2">
    <source>
        <dbReference type="EMBL" id="JAT39906.1"/>
    </source>
</evidence>
<gene>
    <name evidence="2" type="ORF">g.11402</name>
</gene>
<feature type="region of interest" description="Disordered" evidence="1">
    <location>
        <begin position="1"/>
        <end position="25"/>
    </location>
</feature>